<evidence type="ECO:0008006" key="5">
    <source>
        <dbReference type="Google" id="ProtNLM"/>
    </source>
</evidence>
<sequence length="256" mass="26966">MRHLFDSPRRRAASLALVACGLVLASCSRFDPTPPAEPAAIQPVQIVVNTAGTSTEEMTGGIEQEVIADLYKYTLLEEGRAAVVVRGQDSATATATPNADPLGGNLFVGCTGVLLDYFDAPQAQEISQDFVQDKHDASGEDYLARTHIALMGSLPADLAVVEPSSAEGCASARPQLPENYVAIYEKGIFDREQLLAVSSLTKFLTKEEIDKIIAQARATSVEEATRSWVSQSSGAGSLDTGGDKDSSNKADASSAG</sequence>
<name>A0AB73B4B5_CORFL</name>
<dbReference type="RefSeq" id="WP_075729576.1">
    <property type="nucleotide sequence ID" value="NZ_BJNB01000001.1"/>
</dbReference>
<reference evidence="3 4" key="1">
    <citation type="submission" date="2019-06" db="EMBL/GenBank/DDBJ databases">
        <title>Whole genome shotgun sequence of Corynebacterium flavescens NBRC 14136.</title>
        <authorList>
            <person name="Hosoyama A."/>
            <person name="Uohara A."/>
            <person name="Ohji S."/>
            <person name="Ichikawa N."/>
        </authorList>
    </citation>
    <scope>NUCLEOTIDE SEQUENCE [LARGE SCALE GENOMIC DNA]</scope>
    <source>
        <strain evidence="3 4">NBRC 14136</strain>
    </source>
</reference>
<feature type="signal peptide" evidence="2">
    <location>
        <begin position="1"/>
        <end position="25"/>
    </location>
</feature>
<evidence type="ECO:0000313" key="3">
    <source>
        <dbReference type="EMBL" id="GEB96660.1"/>
    </source>
</evidence>
<dbReference type="PROSITE" id="PS51257">
    <property type="entry name" value="PROKAR_LIPOPROTEIN"/>
    <property type="match status" value="1"/>
</dbReference>
<dbReference type="EMBL" id="BJNB01000001">
    <property type="protein sequence ID" value="GEB96660.1"/>
    <property type="molecule type" value="Genomic_DNA"/>
</dbReference>
<proteinExistence type="predicted"/>
<evidence type="ECO:0000256" key="1">
    <source>
        <dbReference type="SAM" id="MobiDB-lite"/>
    </source>
</evidence>
<feature type="region of interest" description="Disordered" evidence="1">
    <location>
        <begin position="220"/>
        <end position="256"/>
    </location>
</feature>
<accession>A0AB73B4B5</accession>
<dbReference type="GeneID" id="82880050"/>
<evidence type="ECO:0000313" key="4">
    <source>
        <dbReference type="Proteomes" id="UP000315353"/>
    </source>
</evidence>
<gene>
    <name evidence="3" type="ORF">CFL01nite_01550</name>
</gene>
<comment type="caution">
    <text evidence="3">The sequence shown here is derived from an EMBL/GenBank/DDBJ whole genome shotgun (WGS) entry which is preliminary data.</text>
</comment>
<dbReference type="AlphaFoldDB" id="A0AB73B4B5"/>
<dbReference type="Proteomes" id="UP000315353">
    <property type="component" value="Unassembled WGS sequence"/>
</dbReference>
<keyword evidence="2" id="KW-0732">Signal</keyword>
<protein>
    <recommendedName>
        <fullName evidence="5">Secreted protein</fullName>
    </recommendedName>
</protein>
<feature type="chain" id="PRO_5044492211" description="Secreted protein" evidence="2">
    <location>
        <begin position="26"/>
        <end position="256"/>
    </location>
</feature>
<organism evidence="3 4">
    <name type="scientific">Corynebacterium flavescens</name>
    <dbReference type="NCBI Taxonomy" id="28028"/>
    <lineage>
        <taxon>Bacteria</taxon>
        <taxon>Bacillati</taxon>
        <taxon>Actinomycetota</taxon>
        <taxon>Actinomycetes</taxon>
        <taxon>Mycobacteriales</taxon>
        <taxon>Corynebacteriaceae</taxon>
        <taxon>Corynebacterium</taxon>
    </lineage>
</organism>
<evidence type="ECO:0000256" key="2">
    <source>
        <dbReference type="SAM" id="SignalP"/>
    </source>
</evidence>